<gene>
    <name evidence="1" type="ORF">HNQ77_003478</name>
</gene>
<reference evidence="1 2" key="1">
    <citation type="submission" date="2020-08" db="EMBL/GenBank/DDBJ databases">
        <title>Genomic Encyclopedia of Type Strains, Phase IV (KMG-IV): sequencing the most valuable type-strain genomes for metagenomic binning, comparative biology and taxonomic classification.</title>
        <authorList>
            <person name="Goeker M."/>
        </authorList>
    </citation>
    <scope>NUCLEOTIDE SEQUENCE [LARGE SCALE GENOMIC DNA]</scope>
    <source>
        <strain evidence="1 2">DSM 103733</strain>
    </source>
</reference>
<organism evidence="1 2">
    <name type="scientific">Silvibacterium bohemicum</name>
    <dbReference type="NCBI Taxonomy" id="1577686"/>
    <lineage>
        <taxon>Bacteria</taxon>
        <taxon>Pseudomonadati</taxon>
        <taxon>Acidobacteriota</taxon>
        <taxon>Terriglobia</taxon>
        <taxon>Terriglobales</taxon>
        <taxon>Acidobacteriaceae</taxon>
        <taxon>Silvibacterium</taxon>
    </lineage>
</organism>
<evidence type="ECO:0000313" key="1">
    <source>
        <dbReference type="EMBL" id="MBB6145517.1"/>
    </source>
</evidence>
<dbReference type="InterPro" id="IPR012808">
    <property type="entry name" value="CHP02453"/>
</dbReference>
<dbReference type="PANTHER" id="PTHR36452:SF1">
    <property type="entry name" value="DUF2461 DOMAIN-CONTAINING PROTEIN"/>
    <property type="match status" value="1"/>
</dbReference>
<keyword evidence="2" id="KW-1185">Reference proteome</keyword>
<dbReference type="PANTHER" id="PTHR36452">
    <property type="entry name" value="CHROMOSOME 12, WHOLE GENOME SHOTGUN SEQUENCE"/>
    <property type="match status" value="1"/>
</dbReference>
<accession>A0A841JYM7</accession>
<comment type="caution">
    <text evidence="1">The sequence shown here is derived from an EMBL/GenBank/DDBJ whole genome shotgun (WGS) entry which is preliminary data.</text>
</comment>
<dbReference type="EMBL" id="JACHEK010000007">
    <property type="protein sequence ID" value="MBB6145517.1"/>
    <property type="molecule type" value="Genomic_DNA"/>
</dbReference>
<protein>
    <submittedName>
        <fullName evidence="1">Uncharacterized protein (TIGR02453 family)</fullName>
    </submittedName>
</protein>
<dbReference type="PIRSF" id="PIRSF028451">
    <property type="entry name" value="UCP028451"/>
    <property type="match status" value="1"/>
</dbReference>
<dbReference type="Pfam" id="PF09365">
    <property type="entry name" value="DUF2461"/>
    <property type="match status" value="1"/>
</dbReference>
<evidence type="ECO:0000313" key="2">
    <source>
        <dbReference type="Proteomes" id="UP000538666"/>
    </source>
</evidence>
<dbReference type="InterPro" id="IPR015996">
    <property type="entry name" value="UCP028451"/>
</dbReference>
<dbReference type="AlphaFoldDB" id="A0A841JYM7"/>
<proteinExistence type="predicted"/>
<name>A0A841JYM7_9BACT</name>
<sequence length="251" mass="29121">MVSKKRGSSIEQAPEVRPYFTPAAFKFLRDLKRNNRREWFEARREIYEQELKQPMLALIEKVTQGMMEYAPGHIRPAQKSFFRIYRDTRFSPDKTPYKTHVAAWWTRSGLEKTSGGGYYLQVSPTDLVIAAGVFMPAKEQLFAIRSHLCEHHEEFGRLINEKKLRRAMNLHDPIALTRVPKGFVADHPASEWIRWRQWGVIVNLPAEEALKPSLAVIARKHFQLAQPLVDFLNAPLLKQAAPRKKPLFGLY</sequence>
<dbReference type="NCBIfam" id="TIGR02453">
    <property type="entry name" value="TIGR02453 family protein"/>
    <property type="match status" value="1"/>
</dbReference>
<dbReference type="Proteomes" id="UP000538666">
    <property type="component" value="Unassembled WGS sequence"/>
</dbReference>
<dbReference type="RefSeq" id="WP_221302494.1">
    <property type="nucleotide sequence ID" value="NZ_JACHEK010000007.1"/>
</dbReference>